<reference evidence="2" key="1">
    <citation type="submission" date="2016-11" db="UniProtKB">
        <authorList>
            <consortium name="WormBaseParasite"/>
        </authorList>
    </citation>
    <scope>IDENTIFICATION</scope>
</reference>
<name>A0A1I7XV76_HETBA</name>
<sequence length="124" mass="13340">MSLHSLLSTRLMRAMSVSDTAFDGVILVMSCAKNVGETSAIQALASSVRDYTEIHIGALGTTSLLPVDKNIIPSGRLILAGTGPVTRDYDDVRRFQTAAKNGAKLCELLKICALFMKIQTNLIL</sequence>
<keyword evidence="1" id="KW-1185">Reference proteome</keyword>
<dbReference type="WBParaSite" id="Hba_21403">
    <property type="protein sequence ID" value="Hba_21403"/>
    <property type="gene ID" value="Hba_21403"/>
</dbReference>
<protein>
    <submittedName>
        <fullName evidence="2">DJ-1_PfpI domain-containing protein</fullName>
    </submittedName>
</protein>
<proteinExistence type="predicted"/>
<organism evidence="1 2">
    <name type="scientific">Heterorhabditis bacteriophora</name>
    <name type="common">Entomopathogenic nematode worm</name>
    <dbReference type="NCBI Taxonomy" id="37862"/>
    <lineage>
        <taxon>Eukaryota</taxon>
        <taxon>Metazoa</taxon>
        <taxon>Ecdysozoa</taxon>
        <taxon>Nematoda</taxon>
        <taxon>Chromadorea</taxon>
        <taxon>Rhabditida</taxon>
        <taxon>Rhabditina</taxon>
        <taxon>Rhabditomorpha</taxon>
        <taxon>Strongyloidea</taxon>
        <taxon>Heterorhabditidae</taxon>
        <taxon>Heterorhabditis</taxon>
    </lineage>
</organism>
<dbReference type="Proteomes" id="UP000095283">
    <property type="component" value="Unplaced"/>
</dbReference>
<evidence type="ECO:0000313" key="2">
    <source>
        <dbReference type="WBParaSite" id="Hba_21403"/>
    </source>
</evidence>
<accession>A0A1I7XV76</accession>
<evidence type="ECO:0000313" key="1">
    <source>
        <dbReference type="Proteomes" id="UP000095283"/>
    </source>
</evidence>
<dbReference type="AlphaFoldDB" id="A0A1I7XV76"/>